<accession>A0A2P2NJ19</accession>
<sequence>MRYQKERYEEWLFIVDQTWMKRMSQESGNGNTMVVILLSLRWWYRLSYS</sequence>
<dbReference type="AlphaFoldDB" id="A0A2P2NJ19"/>
<name>A0A2P2NJ19_RHIMU</name>
<protein>
    <submittedName>
        <fullName evidence="1">Uncharacterized protein</fullName>
    </submittedName>
</protein>
<dbReference type="EMBL" id="GGEC01062002">
    <property type="protein sequence ID" value="MBX42486.1"/>
    <property type="molecule type" value="Transcribed_RNA"/>
</dbReference>
<proteinExistence type="predicted"/>
<reference evidence="1" key="1">
    <citation type="submission" date="2018-02" db="EMBL/GenBank/DDBJ databases">
        <title>Rhizophora mucronata_Transcriptome.</title>
        <authorList>
            <person name="Meera S.P."/>
            <person name="Sreeshan A."/>
            <person name="Augustine A."/>
        </authorList>
    </citation>
    <scope>NUCLEOTIDE SEQUENCE</scope>
    <source>
        <tissue evidence="1">Leaf</tissue>
    </source>
</reference>
<evidence type="ECO:0000313" key="1">
    <source>
        <dbReference type="EMBL" id="MBX42486.1"/>
    </source>
</evidence>
<organism evidence="1">
    <name type="scientific">Rhizophora mucronata</name>
    <name type="common">Asiatic mangrove</name>
    <dbReference type="NCBI Taxonomy" id="61149"/>
    <lineage>
        <taxon>Eukaryota</taxon>
        <taxon>Viridiplantae</taxon>
        <taxon>Streptophyta</taxon>
        <taxon>Embryophyta</taxon>
        <taxon>Tracheophyta</taxon>
        <taxon>Spermatophyta</taxon>
        <taxon>Magnoliopsida</taxon>
        <taxon>eudicotyledons</taxon>
        <taxon>Gunneridae</taxon>
        <taxon>Pentapetalae</taxon>
        <taxon>rosids</taxon>
        <taxon>fabids</taxon>
        <taxon>Malpighiales</taxon>
        <taxon>Rhizophoraceae</taxon>
        <taxon>Rhizophora</taxon>
    </lineage>
</organism>